<reference evidence="1 2" key="1">
    <citation type="journal article" date="2016" name="Mol. Biol. Evol.">
        <title>Comparative Genomics of Early-Diverging Mushroom-Forming Fungi Provides Insights into the Origins of Lignocellulose Decay Capabilities.</title>
        <authorList>
            <person name="Nagy L.G."/>
            <person name="Riley R."/>
            <person name="Tritt A."/>
            <person name="Adam C."/>
            <person name="Daum C."/>
            <person name="Floudas D."/>
            <person name="Sun H."/>
            <person name="Yadav J.S."/>
            <person name="Pangilinan J."/>
            <person name="Larsson K.H."/>
            <person name="Matsuura K."/>
            <person name="Barry K."/>
            <person name="Labutti K."/>
            <person name="Kuo R."/>
            <person name="Ohm R.A."/>
            <person name="Bhattacharya S.S."/>
            <person name="Shirouzu T."/>
            <person name="Yoshinaga Y."/>
            <person name="Martin F.M."/>
            <person name="Grigoriev I.V."/>
            <person name="Hibbett D.S."/>
        </authorList>
    </citation>
    <scope>NUCLEOTIDE SEQUENCE [LARGE SCALE GENOMIC DNA]</scope>
    <source>
        <strain evidence="1 2">CBS 109695</strain>
    </source>
</reference>
<proteinExistence type="predicted"/>
<gene>
    <name evidence="1" type="ORF">FIBSPDRAFT_890926</name>
</gene>
<name>A0A166KA60_9AGAM</name>
<protein>
    <submittedName>
        <fullName evidence="1">Uncharacterized protein</fullName>
    </submittedName>
</protein>
<keyword evidence="2" id="KW-1185">Reference proteome</keyword>
<dbReference type="AlphaFoldDB" id="A0A166KA60"/>
<accession>A0A166KA60</accession>
<dbReference type="Proteomes" id="UP000076532">
    <property type="component" value="Unassembled WGS sequence"/>
</dbReference>
<evidence type="ECO:0000313" key="2">
    <source>
        <dbReference type="Proteomes" id="UP000076532"/>
    </source>
</evidence>
<organism evidence="1 2">
    <name type="scientific">Athelia psychrophila</name>
    <dbReference type="NCBI Taxonomy" id="1759441"/>
    <lineage>
        <taxon>Eukaryota</taxon>
        <taxon>Fungi</taxon>
        <taxon>Dikarya</taxon>
        <taxon>Basidiomycota</taxon>
        <taxon>Agaricomycotina</taxon>
        <taxon>Agaricomycetes</taxon>
        <taxon>Agaricomycetidae</taxon>
        <taxon>Atheliales</taxon>
        <taxon>Atheliaceae</taxon>
        <taxon>Athelia</taxon>
    </lineage>
</organism>
<evidence type="ECO:0000313" key="1">
    <source>
        <dbReference type="EMBL" id="KZP21693.1"/>
    </source>
</evidence>
<dbReference type="EMBL" id="KV417545">
    <property type="protein sequence ID" value="KZP21693.1"/>
    <property type="molecule type" value="Genomic_DNA"/>
</dbReference>
<sequence>MQPPVNVSKPYITLSEAKRYISRISPDPPDGYFQHVLLGWMKFLAPLTLSNVNNIPHLQFTREAAKPLDNISGSTVTLLREVAKAGGRQLSEAKSFSLLSKAWPTMWIWIQHIYYDHLQTLNHWMDAVAADIFTRRYMLLKALFDVFVDYIRKRKKGRSFGLRYESLQAAITEHSSPSRPS</sequence>